<sequence length="53" mass="5599">MGEGALYNTGGGSAFNPAHPRSLPCCSEILRSGPKWRDFNLIRYSSGNAGDLG</sequence>
<accession>A0A0C3CDP3</accession>
<dbReference type="InParanoid" id="A0A0C3CDP3"/>
<protein>
    <submittedName>
        <fullName evidence="1">Uncharacterized protein</fullName>
    </submittedName>
</protein>
<keyword evidence="2" id="KW-1185">Reference proteome</keyword>
<reference evidence="1 2" key="1">
    <citation type="submission" date="2014-04" db="EMBL/GenBank/DDBJ databases">
        <authorList>
            <consortium name="DOE Joint Genome Institute"/>
            <person name="Kuo A."/>
            <person name="Tarkka M."/>
            <person name="Buscot F."/>
            <person name="Kohler A."/>
            <person name="Nagy L.G."/>
            <person name="Floudas D."/>
            <person name="Copeland A."/>
            <person name="Barry K.W."/>
            <person name="Cichocki N."/>
            <person name="Veneault-Fourrey C."/>
            <person name="LaButti K."/>
            <person name="Lindquist E.A."/>
            <person name="Lipzen A."/>
            <person name="Lundell T."/>
            <person name="Morin E."/>
            <person name="Murat C."/>
            <person name="Sun H."/>
            <person name="Tunlid A."/>
            <person name="Henrissat B."/>
            <person name="Grigoriev I.V."/>
            <person name="Hibbett D.S."/>
            <person name="Martin F."/>
            <person name="Nordberg H.P."/>
            <person name="Cantor M.N."/>
            <person name="Hua S.X."/>
        </authorList>
    </citation>
    <scope>NUCLEOTIDE SEQUENCE [LARGE SCALE GENOMIC DNA]</scope>
    <source>
        <strain evidence="1 2">F 1598</strain>
    </source>
</reference>
<reference evidence="2" key="2">
    <citation type="submission" date="2015-01" db="EMBL/GenBank/DDBJ databases">
        <title>Evolutionary Origins and Diversification of the Mycorrhizal Mutualists.</title>
        <authorList>
            <consortium name="DOE Joint Genome Institute"/>
            <consortium name="Mycorrhizal Genomics Consortium"/>
            <person name="Kohler A."/>
            <person name="Kuo A."/>
            <person name="Nagy L.G."/>
            <person name="Floudas D."/>
            <person name="Copeland A."/>
            <person name="Barry K.W."/>
            <person name="Cichocki N."/>
            <person name="Veneault-Fourrey C."/>
            <person name="LaButti K."/>
            <person name="Lindquist E.A."/>
            <person name="Lipzen A."/>
            <person name="Lundell T."/>
            <person name="Morin E."/>
            <person name="Murat C."/>
            <person name="Riley R."/>
            <person name="Ohm R."/>
            <person name="Sun H."/>
            <person name="Tunlid A."/>
            <person name="Henrissat B."/>
            <person name="Grigoriev I.V."/>
            <person name="Hibbett D.S."/>
            <person name="Martin F."/>
        </authorList>
    </citation>
    <scope>NUCLEOTIDE SEQUENCE [LARGE SCALE GENOMIC DNA]</scope>
    <source>
        <strain evidence="2">F 1598</strain>
    </source>
</reference>
<proteinExistence type="predicted"/>
<dbReference type="HOGENOM" id="CLU_3069492_0_0_1"/>
<name>A0A0C3CDP3_PILCF</name>
<dbReference type="AlphaFoldDB" id="A0A0C3CDP3"/>
<evidence type="ECO:0000313" key="2">
    <source>
        <dbReference type="Proteomes" id="UP000054166"/>
    </source>
</evidence>
<evidence type="ECO:0000313" key="1">
    <source>
        <dbReference type="EMBL" id="KIM87832.1"/>
    </source>
</evidence>
<gene>
    <name evidence="1" type="ORF">PILCRDRAFT_814548</name>
</gene>
<organism evidence="1 2">
    <name type="scientific">Piloderma croceum (strain F 1598)</name>
    <dbReference type="NCBI Taxonomy" id="765440"/>
    <lineage>
        <taxon>Eukaryota</taxon>
        <taxon>Fungi</taxon>
        <taxon>Dikarya</taxon>
        <taxon>Basidiomycota</taxon>
        <taxon>Agaricomycotina</taxon>
        <taxon>Agaricomycetes</taxon>
        <taxon>Agaricomycetidae</taxon>
        <taxon>Atheliales</taxon>
        <taxon>Atheliaceae</taxon>
        <taxon>Piloderma</taxon>
    </lineage>
</organism>
<dbReference type="EMBL" id="KN832978">
    <property type="protein sequence ID" value="KIM87832.1"/>
    <property type="molecule type" value="Genomic_DNA"/>
</dbReference>
<dbReference type="Proteomes" id="UP000054166">
    <property type="component" value="Unassembled WGS sequence"/>
</dbReference>